<name>A0ABP9KKU0_9SPHN</name>
<sequence length="434" mass="47837">MALLGLARNDATEGKAPMTDTTLHNPDRFMVDLRQILSQGKKRIGLLLGAGAPVSVRVNVDGKLDASGAPLIPDVARLTEIVVGGLATKDREVIDKLLPELGDNPNIETILTRVRRLSQAIGAAEVHGLNGIAFEELAKRICEKIGAIVASPLPEEPNAFTELVSWIGGTQRDHPIEIFTPNYDLLLEEAFERARLPYFDGFTGSHKPFFDPTSISEDSLPPRWSRMWKIHGSLGWEVKPDAIIRTGSREATQLIYPDHLKYEQIARQPYSALFERLRDFLTTPDTILICSGFSFFDAHISAVLDEALSSNTHTAVLAFQFKPLEEEELAVKLALRRPNLSVYARDGAVIFGVKGKWRPGEPPTEEWKSIRRTFWQSDTGGESQFVLGDFARLARFFALAQATDILSKPEPKAEDEAGETGEAEAPPAACAENA</sequence>
<accession>A0ABP9KKU0</accession>
<keyword evidence="3" id="KW-1185">Reference proteome</keyword>
<proteinExistence type="predicted"/>
<feature type="region of interest" description="Disordered" evidence="1">
    <location>
        <begin position="1"/>
        <end position="24"/>
    </location>
</feature>
<dbReference type="Pfam" id="PF13289">
    <property type="entry name" value="SIR2_2"/>
    <property type="match status" value="1"/>
</dbReference>
<reference evidence="3" key="1">
    <citation type="journal article" date="2019" name="Int. J. Syst. Evol. Microbiol.">
        <title>The Global Catalogue of Microorganisms (GCM) 10K type strain sequencing project: providing services to taxonomists for standard genome sequencing and annotation.</title>
        <authorList>
            <consortium name="The Broad Institute Genomics Platform"/>
            <consortium name="The Broad Institute Genome Sequencing Center for Infectious Disease"/>
            <person name="Wu L."/>
            <person name="Ma J."/>
        </authorList>
    </citation>
    <scope>NUCLEOTIDE SEQUENCE [LARGE SCALE GENOMIC DNA]</scope>
    <source>
        <strain evidence="3">JCM 18014</strain>
    </source>
</reference>
<dbReference type="Proteomes" id="UP001500518">
    <property type="component" value="Unassembled WGS sequence"/>
</dbReference>
<dbReference type="EMBL" id="BAABHV010000021">
    <property type="protein sequence ID" value="GAA5060986.1"/>
    <property type="molecule type" value="Genomic_DNA"/>
</dbReference>
<evidence type="ECO:0000313" key="3">
    <source>
        <dbReference type="Proteomes" id="UP001500518"/>
    </source>
</evidence>
<protein>
    <submittedName>
        <fullName evidence="2">SIR2 family protein</fullName>
    </submittedName>
</protein>
<evidence type="ECO:0000313" key="2">
    <source>
        <dbReference type="EMBL" id="GAA5060986.1"/>
    </source>
</evidence>
<gene>
    <name evidence="2" type="ORF">GCM10023208_29970</name>
</gene>
<feature type="region of interest" description="Disordered" evidence="1">
    <location>
        <begin position="407"/>
        <end position="434"/>
    </location>
</feature>
<organism evidence="2 3">
    <name type="scientific">Erythrobacter westpacificensis</name>
    <dbReference type="NCBI Taxonomy" id="1055231"/>
    <lineage>
        <taxon>Bacteria</taxon>
        <taxon>Pseudomonadati</taxon>
        <taxon>Pseudomonadota</taxon>
        <taxon>Alphaproteobacteria</taxon>
        <taxon>Sphingomonadales</taxon>
        <taxon>Erythrobacteraceae</taxon>
        <taxon>Erythrobacter/Porphyrobacter group</taxon>
        <taxon>Erythrobacter</taxon>
    </lineage>
</organism>
<feature type="compositionally biased region" description="Low complexity" evidence="1">
    <location>
        <begin position="423"/>
        <end position="434"/>
    </location>
</feature>
<comment type="caution">
    <text evidence="2">The sequence shown here is derived from an EMBL/GenBank/DDBJ whole genome shotgun (WGS) entry which is preliminary data.</text>
</comment>
<evidence type="ECO:0000256" key="1">
    <source>
        <dbReference type="SAM" id="MobiDB-lite"/>
    </source>
</evidence>